<dbReference type="GeneID" id="36523188"/>
<feature type="region of interest" description="Disordered" evidence="1">
    <location>
        <begin position="29"/>
        <end position="51"/>
    </location>
</feature>
<dbReference type="STRING" id="41067.A0A2I2FJJ5"/>
<feature type="compositionally biased region" description="Basic and acidic residues" evidence="1">
    <location>
        <begin position="255"/>
        <end position="268"/>
    </location>
</feature>
<evidence type="ECO:0000313" key="2">
    <source>
        <dbReference type="EMBL" id="PLB40793.1"/>
    </source>
</evidence>
<feature type="compositionally biased region" description="Polar residues" evidence="1">
    <location>
        <begin position="34"/>
        <end position="48"/>
    </location>
</feature>
<reference evidence="2 3" key="1">
    <citation type="submission" date="2017-12" db="EMBL/GenBank/DDBJ databases">
        <authorList>
            <consortium name="DOE Joint Genome Institute"/>
            <person name="Haridas S."/>
            <person name="Kjaerbolling I."/>
            <person name="Vesth T.C."/>
            <person name="Frisvad J.C."/>
            <person name="Nybo J.L."/>
            <person name="Theobald S."/>
            <person name="Kuo A."/>
            <person name="Bowyer P."/>
            <person name="Matsuda Y."/>
            <person name="Mondo S."/>
            <person name="Lyhne E.K."/>
            <person name="Kogle M.E."/>
            <person name="Clum A."/>
            <person name="Lipzen A."/>
            <person name="Salamov A."/>
            <person name="Ngan C.Y."/>
            <person name="Daum C."/>
            <person name="Chiniquy J."/>
            <person name="Barry K."/>
            <person name="LaButti K."/>
            <person name="Simmons B.A."/>
            <person name="Magnuson J.K."/>
            <person name="Mortensen U.H."/>
            <person name="Larsen T.O."/>
            <person name="Grigoriev I.V."/>
            <person name="Baker S.E."/>
            <person name="Andersen M.R."/>
            <person name="Nordberg H.P."/>
            <person name="Cantor M.N."/>
            <person name="Hua S.X."/>
        </authorList>
    </citation>
    <scope>NUCLEOTIDE SEQUENCE [LARGE SCALE GENOMIC DNA]</scope>
    <source>
        <strain evidence="2 3">CBS 102.13</strain>
    </source>
</reference>
<dbReference type="EMBL" id="KZ559123">
    <property type="protein sequence ID" value="PLB40793.1"/>
    <property type="molecule type" value="Genomic_DNA"/>
</dbReference>
<dbReference type="Proteomes" id="UP000234585">
    <property type="component" value="Unassembled WGS sequence"/>
</dbReference>
<keyword evidence="3" id="KW-1185">Reference proteome</keyword>
<evidence type="ECO:0000313" key="3">
    <source>
        <dbReference type="Proteomes" id="UP000234585"/>
    </source>
</evidence>
<gene>
    <name evidence="2" type="ORF">BDW47DRAFT_123326</name>
</gene>
<dbReference type="AlphaFoldDB" id="A0A2I2FJJ5"/>
<evidence type="ECO:0000256" key="1">
    <source>
        <dbReference type="SAM" id="MobiDB-lite"/>
    </source>
</evidence>
<protein>
    <submittedName>
        <fullName evidence="2">Uncharacterized protein</fullName>
    </submittedName>
</protein>
<dbReference type="InterPro" id="IPR027417">
    <property type="entry name" value="P-loop_NTPase"/>
</dbReference>
<feature type="region of interest" description="Disordered" evidence="1">
    <location>
        <begin position="247"/>
        <end position="268"/>
    </location>
</feature>
<proteinExistence type="predicted"/>
<sequence>MHSTTNAYASEPAVPLLAHSLLQHDVATAEDPPNTESAPTNPSLSNPDWNLEHDIRNGVEYPPMGIFGPGTVIGFSFMRNDSKEGDDLDHIGQIPRYLLAARLRQSAQCPNTNPSAFIIYPAHFDAFSPEKLLESLLSASQSPTLSRSDAISRLDSVQLIPVFDFSAASQALHQIEDSLSLQQPDQNVTLIIAGLDSLTEGVIRASNAVRGAAVLTSVMRTLTQLSRTHSMHLSIVLVNTGGLGQLAPSYNPRPSTDDSQHHPAADDAKTLDHGIDTHLLLSVVRGQACVVEVIKDRVGDGVGKWRTNLLFNES</sequence>
<dbReference type="RefSeq" id="XP_024674805.1">
    <property type="nucleotide sequence ID" value="XM_024816028.1"/>
</dbReference>
<organism evidence="2 3">
    <name type="scientific">Aspergillus candidus</name>
    <dbReference type="NCBI Taxonomy" id="41067"/>
    <lineage>
        <taxon>Eukaryota</taxon>
        <taxon>Fungi</taxon>
        <taxon>Dikarya</taxon>
        <taxon>Ascomycota</taxon>
        <taxon>Pezizomycotina</taxon>
        <taxon>Eurotiomycetes</taxon>
        <taxon>Eurotiomycetidae</taxon>
        <taxon>Eurotiales</taxon>
        <taxon>Aspergillaceae</taxon>
        <taxon>Aspergillus</taxon>
        <taxon>Aspergillus subgen. Circumdati</taxon>
    </lineage>
</organism>
<name>A0A2I2FJJ5_ASPCN</name>
<dbReference type="OrthoDB" id="4344093at2759"/>
<dbReference type="Gene3D" id="3.40.50.300">
    <property type="entry name" value="P-loop containing nucleotide triphosphate hydrolases"/>
    <property type="match status" value="1"/>
</dbReference>
<accession>A0A2I2FJJ5</accession>